<evidence type="ECO:0000259" key="13">
    <source>
        <dbReference type="Pfam" id="PF08245"/>
    </source>
</evidence>
<dbReference type="PROSITE" id="PS01011">
    <property type="entry name" value="FOLYLPOLYGLU_SYNT_1"/>
    <property type="match status" value="1"/>
</dbReference>
<dbReference type="GO" id="GO:0008841">
    <property type="term" value="F:dihydrofolate synthase activity"/>
    <property type="evidence" value="ECO:0007669"/>
    <property type="project" value="TreeGrafter"/>
</dbReference>
<reference evidence="14 15" key="1">
    <citation type="submission" date="2018-02" db="EMBL/GenBank/DDBJ databases">
        <title>Genomic Encyclopedia of Archaeal and Bacterial Type Strains, Phase II (KMG-II): from individual species to whole genera.</title>
        <authorList>
            <person name="Goeker M."/>
        </authorList>
    </citation>
    <scope>NUCLEOTIDE SEQUENCE [LARGE SCALE GENOMIC DNA]</scope>
    <source>
        <strain evidence="14 15">DSM 3808</strain>
    </source>
</reference>
<comment type="similarity">
    <text evidence="2 11">Belongs to the folylpolyglutamate synthase family.</text>
</comment>
<dbReference type="PIRSF" id="PIRSF001563">
    <property type="entry name" value="Folylpolyglu_synth"/>
    <property type="match status" value="1"/>
</dbReference>
<evidence type="ECO:0000256" key="6">
    <source>
        <dbReference type="ARBA" id="ARBA00022741"/>
    </source>
</evidence>
<dbReference type="Proteomes" id="UP000237749">
    <property type="component" value="Unassembled WGS sequence"/>
</dbReference>
<dbReference type="SUPFAM" id="SSF53244">
    <property type="entry name" value="MurD-like peptide ligases, peptide-binding domain"/>
    <property type="match status" value="1"/>
</dbReference>
<dbReference type="InterPro" id="IPR036615">
    <property type="entry name" value="Mur_ligase_C_dom_sf"/>
</dbReference>
<evidence type="ECO:0000256" key="7">
    <source>
        <dbReference type="ARBA" id="ARBA00022840"/>
    </source>
</evidence>
<dbReference type="InterPro" id="IPR036565">
    <property type="entry name" value="Mur-like_cat_sf"/>
</dbReference>
<keyword evidence="7 11" id="KW-0067">ATP-binding</keyword>
<dbReference type="PANTHER" id="PTHR11136">
    <property type="entry name" value="FOLYLPOLYGLUTAMATE SYNTHASE-RELATED"/>
    <property type="match status" value="1"/>
</dbReference>
<dbReference type="RefSeq" id="WP_104438575.1">
    <property type="nucleotide sequence ID" value="NZ_PTJA01000012.1"/>
</dbReference>
<proteinExistence type="inferred from homology"/>
<dbReference type="InterPro" id="IPR013221">
    <property type="entry name" value="Mur_ligase_cen"/>
</dbReference>
<evidence type="ECO:0000256" key="5">
    <source>
        <dbReference type="ARBA" id="ARBA00022723"/>
    </source>
</evidence>
<evidence type="ECO:0000256" key="11">
    <source>
        <dbReference type="PIRNR" id="PIRNR001563"/>
    </source>
</evidence>
<evidence type="ECO:0000313" key="14">
    <source>
        <dbReference type="EMBL" id="PPK78871.1"/>
    </source>
</evidence>
<feature type="domain" description="Mur ligase central" evidence="13">
    <location>
        <begin position="44"/>
        <end position="260"/>
    </location>
</feature>
<comment type="cofactor">
    <cofactor evidence="1">
        <name>Mg(2+)</name>
        <dbReference type="ChEBI" id="CHEBI:18420"/>
    </cofactor>
</comment>
<name>A0A2S6HMY6_9FIRM</name>
<keyword evidence="5" id="KW-0479">Metal-binding</keyword>
<comment type="catalytic activity">
    <reaction evidence="10">
        <text>(6S)-5,6,7,8-tetrahydrofolyl-(gamma-L-Glu)(n) + L-glutamate + ATP = (6S)-5,6,7,8-tetrahydrofolyl-(gamma-L-Glu)(n+1) + ADP + phosphate + H(+)</text>
        <dbReference type="Rhea" id="RHEA:10580"/>
        <dbReference type="Rhea" id="RHEA-COMP:14738"/>
        <dbReference type="Rhea" id="RHEA-COMP:14740"/>
        <dbReference type="ChEBI" id="CHEBI:15378"/>
        <dbReference type="ChEBI" id="CHEBI:29985"/>
        <dbReference type="ChEBI" id="CHEBI:30616"/>
        <dbReference type="ChEBI" id="CHEBI:43474"/>
        <dbReference type="ChEBI" id="CHEBI:141005"/>
        <dbReference type="ChEBI" id="CHEBI:456216"/>
        <dbReference type="EC" id="6.3.2.17"/>
    </reaction>
</comment>
<evidence type="ECO:0000256" key="10">
    <source>
        <dbReference type="ARBA" id="ARBA00047493"/>
    </source>
</evidence>
<dbReference type="InterPro" id="IPR018109">
    <property type="entry name" value="Folylpolyglutamate_synth_CS"/>
</dbReference>
<evidence type="ECO:0000256" key="1">
    <source>
        <dbReference type="ARBA" id="ARBA00001946"/>
    </source>
</evidence>
<protein>
    <recommendedName>
        <fullName evidence="3">tetrahydrofolate synthase</fullName>
        <ecNumber evidence="3">6.3.2.17</ecNumber>
    </recommendedName>
    <alternativeName>
        <fullName evidence="9">Tetrahydrofolylpolyglutamate synthase</fullName>
    </alternativeName>
</protein>
<dbReference type="FunFam" id="3.40.1190.10:FF:000011">
    <property type="entry name" value="Folylpolyglutamate synthase/dihydrofolate synthase"/>
    <property type="match status" value="1"/>
</dbReference>
<accession>A0A2S6HMY6</accession>
<evidence type="ECO:0000256" key="9">
    <source>
        <dbReference type="ARBA" id="ARBA00030592"/>
    </source>
</evidence>
<dbReference type="NCBIfam" id="TIGR01499">
    <property type="entry name" value="folC"/>
    <property type="match status" value="1"/>
</dbReference>
<evidence type="ECO:0000256" key="3">
    <source>
        <dbReference type="ARBA" id="ARBA00013025"/>
    </source>
</evidence>
<dbReference type="EC" id="6.3.2.17" evidence="3"/>
<dbReference type="Gene3D" id="3.90.190.20">
    <property type="entry name" value="Mur ligase, C-terminal domain"/>
    <property type="match status" value="1"/>
</dbReference>
<dbReference type="InterPro" id="IPR004101">
    <property type="entry name" value="Mur_ligase_C"/>
</dbReference>
<dbReference type="OrthoDB" id="9809356at2"/>
<organism evidence="14 15">
    <name type="scientific">Lacrimispora xylanisolvens</name>
    <dbReference type="NCBI Taxonomy" id="384636"/>
    <lineage>
        <taxon>Bacteria</taxon>
        <taxon>Bacillati</taxon>
        <taxon>Bacillota</taxon>
        <taxon>Clostridia</taxon>
        <taxon>Lachnospirales</taxon>
        <taxon>Lachnospiraceae</taxon>
        <taxon>Lacrimispora</taxon>
    </lineage>
</organism>
<gene>
    <name evidence="14" type="ORF">BXY41_11230</name>
</gene>
<dbReference type="AlphaFoldDB" id="A0A2S6HMY6"/>
<dbReference type="GO" id="GO:0005737">
    <property type="term" value="C:cytoplasm"/>
    <property type="evidence" value="ECO:0007669"/>
    <property type="project" value="TreeGrafter"/>
</dbReference>
<dbReference type="PANTHER" id="PTHR11136:SF0">
    <property type="entry name" value="DIHYDROFOLATE SYNTHETASE-RELATED"/>
    <property type="match status" value="1"/>
</dbReference>
<evidence type="ECO:0000256" key="4">
    <source>
        <dbReference type="ARBA" id="ARBA00022598"/>
    </source>
</evidence>
<evidence type="ECO:0000256" key="8">
    <source>
        <dbReference type="ARBA" id="ARBA00022842"/>
    </source>
</evidence>
<feature type="domain" description="Mur ligase C-terminal" evidence="12">
    <location>
        <begin position="290"/>
        <end position="409"/>
    </location>
</feature>
<evidence type="ECO:0000259" key="12">
    <source>
        <dbReference type="Pfam" id="PF02875"/>
    </source>
</evidence>
<keyword evidence="6 11" id="KW-0547">Nucleotide-binding</keyword>
<keyword evidence="15" id="KW-1185">Reference proteome</keyword>
<dbReference type="EMBL" id="PTJA01000012">
    <property type="protein sequence ID" value="PPK78871.1"/>
    <property type="molecule type" value="Genomic_DNA"/>
</dbReference>
<dbReference type="GO" id="GO:0046872">
    <property type="term" value="F:metal ion binding"/>
    <property type="evidence" value="ECO:0007669"/>
    <property type="project" value="UniProtKB-KW"/>
</dbReference>
<dbReference type="GO" id="GO:0005524">
    <property type="term" value="F:ATP binding"/>
    <property type="evidence" value="ECO:0007669"/>
    <property type="project" value="UniProtKB-KW"/>
</dbReference>
<sequence>MIYEEAIKFIHSKSWKGTKLGLDRIIELNELIGNPQKQLKFVHVAGTNGKGSTSRMLANILNESGYRVGLFTSPFISTFNEYYQVNDRCITDSELIEIVEFIKPFVEKMKEGPTEFELITMIAVEYFKRKCCDIVVFEVGMGGRLDCTNFIENTEVAVITSIGLDHMEQLGNTISEIAREKAGIIKRDCQVVLYQQGQEVVNVVEEACKKVNADLFIADFSELIPVSSDLDGQMFDYKNMKNIFIKLLGCHQLKNTAVVLETVFALQKRGWRIGDADIKEGLKKTTWPARFEVLQKNPVVILDGGHNPQCFQALKEGLIQYFPGKKITFVFGVLADKDYISMIDIIAPYAKKFYTITPNNTRALNAEDLTNCLRKYNSTIVNCETPLNGIKTALEGSQKEDVICVVGSFSIASEIRSFYGR</sequence>
<comment type="caution">
    <text evidence="14">The sequence shown here is derived from an EMBL/GenBank/DDBJ whole genome shotgun (WGS) entry which is preliminary data.</text>
</comment>
<dbReference type="Gene3D" id="3.40.1190.10">
    <property type="entry name" value="Mur-like, catalytic domain"/>
    <property type="match status" value="1"/>
</dbReference>
<dbReference type="Pfam" id="PF08245">
    <property type="entry name" value="Mur_ligase_M"/>
    <property type="match status" value="1"/>
</dbReference>
<dbReference type="Pfam" id="PF02875">
    <property type="entry name" value="Mur_ligase_C"/>
    <property type="match status" value="1"/>
</dbReference>
<evidence type="ECO:0000313" key="15">
    <source>
        <dbReference type="Proteomes" id="UP000237749"/>
    </source>
</evidence>
<dbReference type="GO" id="GO:0004326">
    <property type="term" value="F:tetrahydrofolylpolyglutamate synthase activity"/>
    <property type="evidence" value="ECO:0007669"/>
    <property type="project" value="UniProtKB-EC"/>
</dbReference>
<dbReference type="InterPro" id="IPR001645">
    <property type="entry name" value="Folylpolyglutamate_synth"/>
</dbReference>
<keyword evidence="4 11" id="KW-0436">Ligase</keyword>
<evidence type="ECO:0000256" key="2">
    <source>
        <dbReference type="ARBA" id="ARBA00008276"/>
    </source>
</evidence>
<keyword evidence="8" id="KW-0460">Magnesium</keyword>
<dbReference type="SUPFAM" id="SSF53623">
    <property type="entry name" value="MurD-like peptide ligases, catalytic domain"/>
    <property type="match status" value="1"/>
</dbReference>